<keyword evidence="1" id="KW-0812">Transmembrane</keyword>
<sequence>MSFRELLDTPFALIQANIVALAAVGAATLVLVELVVLGVVAGVSGLTDGSDVSTAWSAVLATAAGVWVLRFVLRGFTVALGTATVAGERIGWRQGFVRFGAEFVPLLVFSLLYTLVGVAVIAVSALLIITLPFGMLWLGYLRAGRFVAVPVLFAERAGHAAAVARSKLLVGGTEWPTTGLWITQRLLLVLLTVPLLGIPNYLADFSGTHRWAVIALLTSAVLLIAAFGEVVEASTRVVCYIDKRCRREGLDIRVPRAQVVG</sequence>
<dbReference type="AlphaFoldDB" id="A0A6G9Y464"/>
<keyword evidence="3" id="KW-1185">Reference proteome</keyword>
<evidence type="ECO:0008006" key="4">
    <source>
        <dbReference type="Google" id="ProtNLM"/>
    </source>
</evidence>
<dbReference type="Proteomes" id="UP000503540">
    <property type="component" value="Chromosome"/>
</dbReference>
<protein>
    <recommendedName>
        <fullName evidence="4">Glycerophosphoryl diester phosphodiesterase membrane domain-containing protein</fullName>
    </recommendedName>
</protein>
<feature type="transmembrane region" description="Helical" evidence="1">
    <location>
        <begin position="55"/>
        <end position="83"/>
    </location>
</feature>
<dbReference type="RefSeq" id="WP_167471316.1">
    <property type="nucleotide sequence ID" value="NZ_CP046172.1"/>
</dbReference>
<feature type="transmembrane region" description="Helical" evidence="1">
    <location>
        <begin position="119"/>
        <end position="140"/>
    </location>
</feature>
<accession>A0A6G9Y464</accession>
<keyword evidence="1" id="KW-0472">Membrane</keyword>
<feature type="transmembrane region" description="Helical" evidence="1">
    <location>
        <begin position="12"/>
        <end position="43"/>
    </location>
</feature>
<evidence type="ECO:0000313" key="2">
    <source>
        <dbReference type="EMBL" id="QIS07999.1"/>
    </source>
</evidence>
<keyword evidence="1" id="KW-1133">Transmembrane helix</keyword>
<feature type="transmembrane region" description="Helical" evidence="1">
    <location>
        <begin position="186"/>
        <end position="203"/>
    </location>
</feature>
<evidence type="ECO:0000256" key="1">
    <source>
        <dbReference type="SAM" id="Phobius"/>
    </source>
</evidence>
<dbReference type="KEGG" id="nah:F5544_00330"/>
<organism evidence="2 3">
    <name type="scientific">Nocardia arthritidis</name>
    <dbReference type="NCBI Taxonomy" id="228602"/>
    <lineage>
        <taxon>Bacteria</taxon>
        <taxon>Bacillati</taxon>
        <taxon>Actinomycetota</taxon>
        <taxon>Actinomycetes</taxon>
        <taxon>Mycobacteriales</taxon>
        <taxon>Nocardiaceae</taxon>
        <taxon>Nocardia</taxon>
    </lineage>
</organism>
<evidence type="ECO:0000313" key="3">
    <source>
        <dbReference type="Proteomes" id="UP000503540"/>
    </source>
</evidence>
<feature type="transmembrane region" description="Helical" evidence="1">
    <location>
        <begin position="209"/>
        <end position="227"/>
    </location>
</feature>
<proteinExistence type="predicted"/>
<reference evidence="2 3" key="1">
    <citation type="journal article" date="2019" name="ACS Chem. Biol.">
        <title>Identification and Mobilization of a Cryptic Antibiotic Biosynthesis Gene Locus from a Human-Pathogenic Nocardia Isolate.</title>
        <authorList>
            <person name="Herisse M."/>
            <person name="Ishida K."/>
            <person name="Porter J.L."/>
            <person name="Howden B."/>
            <person name="Hertweck C."/>
            <person name="Stinear T.P."/>
            <person name="Pidot S.J."/>
        </authorList>
    </citation>
    <scope>NUCLEOTIDE SEQUENCE [LARGE SCALE GENOMIC DNA]</scope>
    <source>
        <strain evidence="2 3">AUSMDU00012717</strain>
    </source>
</reference>
<gene>
    <name evidence="2" type="ORF">F5544_00330</name>
</gene>
<feature type="transmembrane region" description="Helical" evidence="1">
    <location>
        <begin position="95"/>
        <end position="113"/>
    </location>
</feature>
<name>A0A6G9Y464_9NOCA</name>
<dbReference type="EMBL" id="CP046172">
    <property type="protein sequence ID" value="QIS07999.1"/>
    <property type="molecule type" value="Genomic_DNA"/>
</dbReference>